<dbReference type="AlphaFoldDB" id="A0A4P7QEN2"/>
<protein>
    <submittedName>
        <fullName evidence="1">Uncharacterized protein</fullName>
    </submittedName>
</protein>
<accession>A0A4P7QEN2</accession>
<dbReference type="EMBL" id="CP039247">
    <property type="protein sequence ID" value="QCB28131.1"/>
    <property type="molecule type" value="Genomic_DNA"/>
</dbReference>
<organism evidence="1 2">
    <name type="scientific">Corynebacterium endometrii</name>
    <dbReference type="NCBI Taxonomy" id="2488819"/>
    <lineage>
        <taxon>Bacteria</taxon>
        <taxon>Bacillati</taxon>
        <taxon>Actinomycetota</taxon>
        <taxon>Actinomycetes</taxon>
        <taxon>Mycobacteriales</taxon>
        <taxon>Corynebacteriaceae</taxon>
        <taxon>Corynebacterium</taxon>
    </lineage>
</organism>
<evidence type="ECO:0000313" key="1">
    <source>
        <dbReference type="EMBL" id="QCB28131.1"/>
    </source>
</evidence>
<sequence>MAMRIYGYPGERVDFVSASGSAGSIFFGDKERTVEEFFGSPHTQTSGLYTYFSGSIALSFEDGKVADIIITPSASKERIEVYVGKQKISGLSAKELEEAASGPGVAVTVEEKPVEASADGADPEALNALEIATVTFSA</sequence>
<gene>
    <name evidence="1" type="ORF">CENDO_04200</name>
</gene>
<reference evidence="1 2" key="1">
    <citation type="submission" date="2019-04" db="EMBL/GenBank/DDBJ databases">
        <title>Corynebacterium endometrii sp. nov., isolated from the uterus of a cow with endometritis.</title>
        <authorList>
            <person name="Ballas P."/>
            <person name="Ruckert C."/>
            <person name="Wagener K."/>
            <person name="Drillich M."/>
            <person name="Kaempfer P."/>
            <person name="Busse H.-J."/>
            <person name="Ehling-Schulz M."/>
        </authorList>
    </citation>
    <scope>NUCLEOTIDE SEQUENCE [LARGE SCALE GENOMIC DNA]</scope>
    <source>
        <strain evidence="1 2">LMM-1653</strain>
    </source>
</reference>
<evidence type="ECO:0000313" key="2">
    <source>
        <dbReference type="Proteomes" id="UP000296352"/>
    </source>
</evidence>
<dbReference type="RefSeq" id="WP_210726567.1">
    <property type="nucleotide sequence ID" value="NZ_CP039247.1"/>
</dbReference>
<dbReference type="KEGG" id="cee:CENDO_04200"/>
<name>A0A4P7QEN2_9CORY</name>
<dbReference type="Proteomes" id="UP000296352">
    <property type="component" value="Chromosome"/>
</dbReference>
<keyword evidence="2" id="KW-1185">Reference proteome</keyword>
<proteinExistence type="predicted"/>